<proteinExistence type="predicted"/>
<organism evidence="3 4">
    <name type="scientific">Ramazzottius varieornatus</name>
    <name type="common">Water bear</name>
    <name type="synonym">Tardigrade</name>
    <dbReference type="NCBI Taxonomy" id="947166"/>
    <lineage>
        <taxon>Eukaryota</taxon>
        <taxon>Metazoa</taxon>
        <taxon>Ecdysozoa</taxon>
        <taxon>Tardigrada</taxon>
        <taxon>Eutardigrada</taxon>
        <taxon>Parachela</taxon>
        <taxon>Hypsibioidea</taxon>
        <taxon>Ramazzottiidae</taxon>
        <taxon>Ramazzottius</taxon>
    </lineage>
</organism>
<evidence type="ECO:0000256" key="1">
    <source>
        <dbReference type="SAM" id="MobiDB-lite"/>
    </source>
</evidence>
<accession>A0A1D1UZ20</accession>
<feature type="signal peptide" evidence="2">
    <location>
        <begin position="1"/>
        <end position="27"/>
    </location>
</feature>
<evidence type="ECO:0000256" key="2">
    <source>
        <dbReference type="SAM" id="SignalP"/>
    </source>
</evidence>
<evidence type="ECO:0000313" key="3">
    <source>
        <dbReference type="EMBL" id="GAU92597.1"/>
    </source>
</evidence>
<dbReference type="AlphaFoldDB" id="A0A1D1UZ20"/>
<reference evidence="3 4" key="1">
    <citation type="journal article" date="2016" name="Nat. Commun.">
        <title>Extremotolerant tardigrade genome and improved radiotolerance of human cultured cells by tardigrade-unique protein.</title>
        <authorList>
            <person name="Hashimoto T."/>
            <person name="Horikawa D.D."/>
            <person name="Saito Y."/>
            <person name="Kuwahara H."/>
            <person name="Kozuka-Hata H."/>
            <person name="Shin-I T."/>
            <person name="Minakuchi Y."/>
            <person name="Ohishi K."/>
            <person name="Motoyama A."/>
            <person name="Aizu T."/>
            <person name="Enomoto A."/>
            <person name="Kondo K."/>
            <person name="Tanaka S."/>
            <person name="Hara Y."/>
            <person name="Koshikawa S."/>
            <person name="Sagara H."/>
            <person name="Miura T."/>
            <person name="Yokobori S."/>
            <person name="Miyagawa K."/>
            <person name="Suzuki Y."/>
            <person name="Kubo T."/>
            <person name="Oyama M."/>
            <person name="Kohara Y."/>
            <person name="Fujiyama A."/>
            <person name="Arakawa K."/>
            <person name="Katayama T."/>
            <person name="Toyoda A."/>
            <person name="Kunieda T."/>
        </authorList>
    </citation>
    <scope>NUCLEOTIDE SEQUENCE [LARGE SCALE GENOMIC DNA]</scope>
    <source>
        <strain evidence="3 4">YOKOZUNA-1</strain>
    </source>
</reference>
<feature type="chain" id="PRO_5008897803" evidence="2">
    <location>
        <begin position="28"/>
        <end position="192"/>
    </location>
</feature>
<protein>
    <submittedName>
        <fullName evidence="3">Uncharacterized protein</fullName>
    </submittedName>
</protein>
<dbReference type="EMBL" id="BDGG01000002">
    <property type="protein sequence ID" value="GAU92597.1"/>
    <property type="molecule type" value="Genomic_DNA"/>
</dbReference>
<keyword evidence="4" id="KW-1185">Reference proteome</keyword>
<evidence type="ECO:0000313" key="4">
    <source>
        <dbReference type="Proteomes" id="UP000186922"/>
    </source>
</evidence>
<gene>
    <name evidence="3" type="primary">RvY_04654-1</name>
    <name evidence="3" type="synonym">RvY_04654.1</name>
    <name evidence="3" type="ORF">RvY_04654</name>
</gene>
<keyword evidence="2" id="KW-0732">Signal</keyword>
<feature type="region of interest" description="Disordered" evidence="1">
    <location>
        <begin position="119"/>
        <end position="155"/>
    </location>
</feature>
<sequence length="192" mass="21640">MTAMVVCNMIWWVTLHQSVCLPMPSTGLPISYPLTKSTAFPVHQLSHATSDLDLPGERPDNNVELKLGRMGSSSLPSESDSPFRFLDRKKRQISLHLKEPTPDSDALGYSAPYRFLEADNGRKIPHPSPPPSRTTRHWSTGYTTSHFHRRGNSGKADLDTPYRFLDLRKRNTTFKLPSVNLTHLTRGSPDFV</sequence>
<comment type="caution">
    <text evidence="3">The sequence shown here is derived from an EMBL/GenBank/DDBJ whole genome shotgun (WGS) entry which is preliminary data.</text>
</comment>
<dbReference type="Proteomes" id="UP000186922">
    <property type="component" value="Unassembled WGS sequence"/>
</dbReference>
<name>A0A1D1UZ20_RAMVA</name>